<dbReference type="AlphaFoldDB" id="A0A8T0X8Z7"/>
<evidence type="ECO:0000256" key="2">
    <source>
        <dbReference type="ARBA" id="ARBA00006369"/>
    </source>
</evidence>
<feature type="region of interest" description="Disordered" evidence="5">
    <location>
        <begin position="64"/>
        <end position="91"/>
    </location>
</feature>
<dbReference type="SMART" id="SM00879">
    <property type="entry name" value="Brix"/>
    <property type="match status" value="1"/>
</dbReference>
<name>A0A8T0X8Z7_PANVG</name>
<comment type="similarity">
    <text evidence="2">Belongs to the BRX1 family.</text>
</comment>
<feature type="compositionally biased region" description="Basic and acidic residues" evidence="5">
    <location>
        <begin position="136"/>
        <end position="149"/>
    </location>
</feature>
<evidence type="ECO:0000256" key="3">
    <source>
        <dbReference type="ARBA" id="ARBA00022517"/>
    </source>
</evidence>
<organism evidence="7 8">
    <name type="scientific">Panicum virgatum</name>
    <name type="common">Blackwell switchgrass</name>
    <dbReference type="NCBI Taxonomy" id="38727"/>
    <lineage>
        <taxon>Eukaryota</taxon>
        <taxon>Viridiplantae</taxon>
        <taxon>Streptophyta</taxon>
        <taxon>Embryophyta</taxon>
        <taxon>Tracheophyta</taxon>
        <taxon>Spermatophyta</taxon>
        <taxon>Magnoliopsida</taxon>
        <taxon>Liliopsida</taxon>
        <taxon>Poales</taxon>
        <taxon>Poaceae</taxon>
        <taxon>PACMAD clade</taxon>
        <taxon>Panicoideae</taxon>
        <taxon>Panicodae</taxon>
        <taxon>Paniceae</taxon>
        <taxon>Panicinae</taxon>
        <taxon>Panicum</taxon>
        <taxon>Panicum sect. Hiantes</taxon>
    </lineage>
</organism>
<dbReference type="EMBL" id="CM029038">
    <property type="protein sequence ID" value="KAG2651959.1"/>
    <property type="molecule type" value="Genomic_DNA"/>
</dbReference>
<evidence type="ECO:0000256" key="4">
    <source>
        <dbReference type="ARBA" id="ARBA00023242"/>
    </source>
</evidence>
<dbReference type="GO" id="GO:0005730">
    <property type="term" value="C:nucleolus"/>
    <property type="evidence" value="ECO:0007669"/>
    <property type="project" value="UniProtKB-SubCell"/>
</dbReference>
<dbReference type="SUPFAM" id="SSF52954">
    <property type="entry name" value="Class II aaRS ABD-related"/>
    <property type="match status" value="1"/>
</dbReference>
<evidence type="ECO:0000313" key="8">
    <source>
        <dbReference type="Proteomes" id="UP000823388"/>
    </source>
</evidence>
<keyword evidence="3" id="KW-0690">Ribosome biogenesis</keyword>
<evidence type="ECO:0000256" key="1">
    <source>
        <dbReference type="ARBA" id="ARBA00004604"/>
    </source>
</evidence>
<sequence length="439" mass="49680">MGYFSAPLVAMLRAARLLSSSSSRSKQLMMNVSSGRPGQARFVSARPVINLLACRPIQPIRCATQQPNPTTTRSLNPSWSPSCSSFPSPQAKRLLPPLQAPFTVRRRLRAVEPTRDAPRAMAKKRKRTDAPAEAAGAEKPDDSAPERPPRTLFGFKDPAPDAEPASAVAAAPFRNKEKVLITCSRRITYRYRHLMQDILSLLPHAKKDSKVESKQSKGNALNELLELRSCSSCLFFECRKQKDLYLWMVKSPGGPSVKFLVNAVHTMEELKLTGNHLKGSQPLLTFSTNFDEQPHWMLVKEMITQIFATPKDHRKAKPFHDHVFAFSIIDGHVWFRNYQISVPHNEIDKVDKGGLDKMTLIEVGPRFCLNPIKIFGGSFGGPMWYENPYYISPNQIRALEKRQKAGKYVKKVKAKVRRKMHEMENTLEPDEFAELWKGE</sequence>
<dbReference type="Pfam" id="PF04427">
    <property type="entry name" value="Brix"/>
    <property type="match status" value="1"/>
</dbReference>
<dbReference type="PROSITE" id="PS50833">
    <property type="entry name" value="BRIX"/>
    <property type="match status" value="1"/>
</dbReference>
<comment type="subcellular location">
    <subcellularLocation>
        <location evidence="1">Nucleus</location>
        <location evidence="1">Nucleolus</location>
    </subcellularLocation>
</comment>
<protein>
    <recommendedName>
        <fullName evidence="6">Brix domain-containing protein</fullName>
    </recommendedName>
</protein>
<dbReference type="PANTHER" id="PTHR13634:SF0">
    <property type="entry name" value="RIBOSOME BIOGENESIS PROTEIN BRX1 HOMOLOG"/>
    <property type="match status" value="1"/>
</dbReference>
<gene>
    <name evidence="7" type="ORF">PVAP13_1NG325000</name>
</gene>
<dbReference type="GO" id="GO:0000027">
    <property type="term" value="P:ribosomal large subunit assembly"/>
    <property type="evidence" value="ECO:0007669"/>
    <property type="project" value="TreeGrafter"/>
</dbReference>
<feature type="domain" description="Brix" evidence="6">
    <location>
        <begin position="177"/>
        <end position="380"/>
    </location>
</feature>
<keyword evidence="8" id="KW-1185">Reference proteome</keyword>
<dbReference type="InterPro" id="IPR007109">
    <property type="entry name" value="Brix"/>
</dbReference>
<dbReference type="PANTHER" id="PTHR13634">
    <property type="entry name" value="RIBOSOME BIOGENESIS PROTEIN BRIX"/>
    <property type="match status" value="1"/>
</dbReference>
<proteinExistence type="inferred from homology"/>
<reference evidence="7" key="1">
    <citation type="submission" date="2020-05" db="EMBL/GenBank/DDBJ databases">
        <title>WGS assembly of Panicum virgatum.</title>
        <authorList>
            <person name="Lovell J.T."/>
            <person name="Jenkins J."/>
            <person name="Shu S."/>
            <person name="Juenger T.E."/>
            <person name="Schmutz J."/>
        </authorList>
    </citation>
    <scope>NUCLEOTIDE SEQUENCE</scope>
    <source>
        <strain evidence="7">AP13</strain>
    </source>
</reference>
<feature type="compositionally biased region" description="Polar residues" evidence="5">
    <location>
        <begin position="64"/>
        <end position="73"/>
    </location>
</feature>
<dbReference type="GO" id="GO:0019843">
    <property type="term" value="F:rRNA binding"/>
    <property type="evidence" value="ECO:0007669"/>
    <property type="project" value="InterPro"/>
</dbReference>
<dbReference type="GO" id="GO:0006364">
    <property type="term" value="P:rRNA processing"/>
    <property type="evidence" value="ECO:0007669"/>
    <property type="project" value="InterPro"/>
</dbReference>
<feature type="compositionally biased region" description="Low complexity" evidence="5">
    <location>
        <begin position="74"/>
        <end position="89"/>
    </location>
</feature>
<evidence type="ECO:0000256" key="5">
    <source>
        <dbReference type="SAM" id="MobiDB-lite"/>
    </source>
</evidence>
<keyword evidence="4" id="KW-0539">Nucleus</keyword>
<accession>A0A8T0X8Z7</accession>
<dbReference type="InterPro" id="IPR026532">
    <property type="entry name" value="BRX1"/>
</dbReference>
<comment type="caution">
    <text evidence="7">The sequence shown here is derived from an EMBL/GenBank/DDBJ whole genome shotgun (WGS) entry which is preliminary data.</text>
</comment>
<evidence type="ECO:0000313" key="7">
    <source>
        <dbReference type="EMBL" id="KAG2651959.1"/>
    </source>
</evidence>
<dbReference type="Proteomes" id="UP000823388">
    <property type="component" value="Chromosome 1N"/>
</dbReference>
<feature type="region of interest" description="Disordered" evidence="5">
    <location>
        <begin position="111"/>
        <end position="159"/>
    </location>
</feature>
<evidence type="ECO:0000259" key="6">
    <source>
        <dbReference type="PROSITE" id="PS50833"/>
    </source>
</evidence>